<dbReference type="InterPro" id="IPR004695">
    <property type="entry name" value="SLAC1/Mae1/Ssu1/TehA"/>
</dbReference>
<feature type="transmembrane region" description="Helical" evidence="8">
    <location>
        <begin position="269"/>
        <end position="291"/>
    </location>
</feature>
<evidence type="ECO:0008006" key="11">
    <source>
        <dbReference type="Google" id="ProtNLM"/>
    </source>
</evidence>
<accession>A0A1E3QCK3</accession>
<keyword evidence="4" id="KW-1003">Cell membrane</keyword>
<keyword evidence="3" id="KW-0813">Transport</keyword>
<feature type="transmembrane region" description="Helical" evidence="8">
    <location>
        <begin position="21"/>
        <end position="43"/>
    </location>
</feature>
<evidence type="ECO:0000256" key="5">
    <source>
        <dbReference type="ARBA" id="ARBA00022692"/>
    </source>
</evidence>
<keyword evidence="5 8" id="KW-0812">Transmembrane</keyword>
<dbReference type="PANTHER" id="PTHR31686">
    <property type="match status" value="1"/>
</dbReference>
<feature type="transmembrane region" description="Helical" evidence="8">
    <location>
        <begin position="227"/>
        <end position="249"/>
    </location>
</feature>
<evidence type="ECO:0000256" key="2">
    <source>
        <dbReference type="ARBA" id="ARBA00008566"/>
    </source>
</evidence>
<dbReference type="OrthoDB" id="1099at2759"/>
<feature type="transmembrane region" description="Helical" evidence="8">
    <location>
        <begin position="303"/>
        <end position="321"/>
    </location>
</feature>
<dbReference type="GO" id="GO:0005886">
    <property type="term" value="C:plasma membrane"/>
    <property type="evidence" value="ECO:0007669"/>
    <property type="project" value="UniProtKB-SubCell"/>
</dbReference>
<keyword evidence="10" id="KW-1185">Reference proteome</keyword>
<evidence type="ECO:0000256" key="7">
    <source>
        <dbReference type="ARBA" id="ARBA00023136"/>
    </source>
</evidence>
<dbReference type="GO" id="GO:0000319">
    <property type="term" value="F:sulfite transmembrane transporter activity"/>
    <property type="evidence" value="ECO:0007669"/>
    <property type="project" value="TreeGrafter"/>
</dbReference>
<dbReference type="Gene3D" id="1.50.10.150">
    <property type="entry name" value="Voltage-dependent anion channel"/>
    <property type="match status" value="1"/>
</dbReference>
<name>A0A1E3QCK3_LIPST</name>
<feature type="transmembrane region" description="Helical" evidence="8">
    <location>
        <begin position="55"/>
        <end position="76"/>
    </location>
</feature>
<evidence type="ECO:0000313" key="9">
    <source>
        <dbReference type="EMBL" id="ODQ75401.1"/>
    </source>
</evidence>
<evidence type="ECO:0000256" key="8">
    <source>
        <dbReference type="SAM" id="Phobius"/>
    </source>
</evidence>
<feature type="transmembrane region" description="Helical" evidence="8">
    <location>
        <begin position="192"/>
        <end position="215"/>
    </location>
</feature>
<feature type="transmembrane region" description="Helical" evidence="8">
    <location>
        <begin position="333"/>
        <end position="359"/>
    </location>
</feature>
<feature type="transmembrane region" description="Helical" evidence="8">
    <location>
        <begin position="96"/>
        <end position="116"/>
    </location>
</feature>
<dbReference type="AlphaFoldDB" id="A0A1E3QCK3"/>
<dbReference type="Pfam" id="PF03595">
    <property type="entry name" value="SLAC1"/>
    <property type="match status" value="1"/>
</dbReference>
<protein>
    <recommendedName>
        <fullName evidence="11">Sulfite efflux pump SSU1</fullName>
    </recommendedName>
</protein>
<evidence type="ECO:0000313" key="10">
    <source>
        <dbReference type="Proteomes" id="UP000094385"/>
    </source>
</evidence>
<dbReference type="EMBL" id="KV454290">
    <property type="protein sequence ID" value="ODQ75401.1"/>
    <property type="molecule type" value="Genomic_DNA"/>
</dbReference>
<evidence type="ECO:0000256" key="6">
    <source>
        <dbReference type="ARBA" id="ARBA00022989"/>
    </source>
</evidence>
<reference evidence="9 10" key="1">
    <citation type="journal article" date="2016" name="Proc. Natl. Acad. Sci. U.S.A.">
        <title>Comparative genomics of biotechnologically important yeasts.</title>
        <authorList>
            <person name="Riley R."/>
            <person name="Haridas S."/>
            <person name="Wolfe K.H."/>
            <person name="Lopes M.R."/>
            <person name="Hittinger C.T."/>
            <person name="Goeker M."/>
            <person name="Salamov A.A."/>
            <person name="Wisecaver J.H."/>
            <person name="Long T.M."/>
            <person name="Calvey C.H."/>
            <person name="Aerts A.L."/>
            <person name="Barry K.W."/>
            <person name="Choi C."/>
            <person name="Clum A."/>
            <person name="Coughlan A.Y."/>
            <person name="Deshpande S."/>
            <person name="Douglass A.P."/>
            <person name="Hanson S.J."/>
            <person name="Klenk H.-P."/>
            <person name="LaButti K.M."/>
            <person name="Lapidus A."/>
            <person name="Lindquist E.A."/>
            <person name="Lipzen A.M."/>
            <person name="Meier-Kolthoff J.P."/>
            <person name="Ohm R.A."/>
            <person name="Otillar R.P."/>
            <person name="Pangilinan J.L."/>
            <person name="Peng Y."/>
            <person name="Rokas A."/>
            <person name="Rosa C.A."/>
            <person name="Scheuner C."/>
            <person name="Sibirny A.A."/>
            <person name="Slot J.C."/>
            <person name="Stielow J.B."/>
            <person name="Sun H."/>
            <person name="Kurtzman C.P."/>
            <person name="Blackwell M."/>
            <person name="Grigoriev I.V."/>
            <person name="Jeffries T.W."/>
        </authorList>
    </citation>
    <scope>NUCLEOTIDE SEQUENCE [LARGE SCALE GENOMIC DNA]</scope>
    <source>
        <strain evidence="9 10">NRRL Y-11557</strain>
    </source>
</reference>
<evidence type="ECO:0000256" key="1">
    <source>
        <dbReference type="ARBA" id="ARBA00004651"/>
    </source>
</evidence>
<evidence type="ECO:0000256" key="3">
    <source>
        <dbReference type="ARBA" id="ARBA00022448"/>
    </source>
</evidence>
<comment type="subcellular location">
    <subcellularLocation>
        <location evidence="1">Cell membrane</location>
        <topology evidence="1">Multi-pass membrane protein</topology>
    </subcellularLocation>
</comment>
<sequence>MLQKSEVVVRRSITEILLYRIEYFSPAWFGMVMGTGISGAILIDYPFGAEWLRDIGIAFWAFATGLLILFCIMTILRHILFPGTFKQVLFHPMQSMFLGCMPMGLSSVIADTIGIFGKRAVWPCYILWWIDLALSLACAWLLVFVGFVHHSRKQPEGLNAVILLPVVTLVVNSSTGSLILEELPENWRPHMIVMTTLVWGNGEALAYAFTCVYTWRLLTGNMPTREMMISCFLPIGPLGQGAYGFLLNSQSLQNYLVKHDYPMLSQVPVFKYVGIIVAVVMVGFATFWLFCAVAGCLYYRPKIFGIAWWGLSFPVGTYALATNQLGIALNSDAFRVVSCVVGTIVVVVSFALFIATFYFSVIKDDIFRNFAMEMEQMYPKQEALSNKTDDLGASRIEKFC</sequence>
<feature type="transmembrane region" description="Helical" evidence="8">
    <location>
        <begin position="128"/>
        <end position="148"/>
    </location>
</feature>
<dbReference type="Proteomes" id="UP000094385">
    <property type="component" value="Unassembled WGS sequence"/>
</dbReference>
<keyword evidence="7 8" id="KW-0472">Membrane</keyword>
<dbReference type="CDD" id="cd09318">
    <property type="entry name" value="TDT_SSU1"/>
    <property type="match status" value="1"/>
</dbReference>
<gene>
    <name evidence="9" type="ORF">LIPSTDRAFT_67991</name>
</gene>
<feature type="transmembrane region" description="Helical" evidence="8">
    <location>
        <begin position="160"/>
        <end position="180"/>
    </location>
</feature>
<dbReference type="InterPro" id="IPR051629">
    <property type="entry name" value="Sulfite_efflux_TDT"/>
</dbReference>
<organism evidence="9 10">
    <name type="scientific">Lipomyces starkeyi NRRL Y-11557</name>
    <dbReference type="NCBI Taxonomy" id="675824"/>
    <lineage>
        <taxon>Eukaryota</taxon>
        <taxon>Fungi</taxon>
        <taxon>Dikarya</taxon>
        <taxon>Ascomycota</taxon>
        <taxon>Saccharomycotina</taxon>
        <taxon>Lipomycetes</taxon>
        <taxon>Lipomycetales</taxon>
        <taxon>Lipomycetaceae</taxon>
        <taxon>Lipomyces</taxon>
    </lineage>
</organism>
<keyword evidence="6 8" id="KW-1133">Transmembrane helix</keyword>
<dbReference type="PANTHER" id="PTHR31686:SF1">
    <property type="entry name" value="SULFITE EFFLUX PUMP SSU1"/>
    <property type="match status" value="1"/>
</dbReference>
<comment type="similarity">
    <text evidence="2">Belongs to the tellurite-resistance/dicarboxylate transporter (TDT) family.</text>
</comment>
<proteinExistence type="inferred from homology"/>
<evidence type="ECO:0000256" key="4">
    <source>
        <dbReference type="ARBA" id="ARBA00022475"/>
    </source>
</evidence>
<dbReference type="InterPro" id="IPR038665">
    <property type="entry name" value="Voltage-dep_anion_channel_sf"/>
</dbReference>